<dbReference type="Proteomes" id="UP000248405">
    <property type="component" value="Unassembled WGS sequence"/>
</dbReference>
<accession>A0A319CEH1</accession>
<organism evidence="1 2">
    <name type="scientific">Aspergillus vadensis (strain CBS 113365 / IMI 142717 / IBT 24658)</name>
    <dbReference type="NCBI Taxonomy" id="1448311"/>
    <lineage>
        <taxon>Eukaryota</taxon>
        <taxon>Fungi</taxon>
        <taxon>Dikarya</taxon>
        <taxon>Ascomycota</taxon>
        <taxon>Pezizomycotina</taxon>
        <taxon>Eurotiomycetes</taxon>
        <taxon>Eurotiomycetidae</taxon>
        <taxon>Eurotiales</taxon>
        <taxon>Aspergillaceae</taxon>
        <taxon>Aspergillus</taxon>
        <taxon>Aspergillus subgen. Circumdati</taxon>
    </lineage>
</organism>
<name>A0A319CEH1_ASPVC</name>
<dbReference type="OrthoDB" id="5404599at2759"/>
<keyword evidence="2" id="KW-1185">Reference proteome</keyword>
<evidence type="ECO:0000313" key="2">
    <source>
        <dbReference type="Proteomes" id="UP000248405"/>
    </source>
</evidence>
<dbReference type="RefSeq" id="XP_025560556.1">
    <property type="nucleotide sequence ID" value="XM_025707146.1"/>
</dbReference>
<protein>
    <submittedName>
        <fullName evidence="1">Uncharacterized protein</fullName>
    </submittedName>
</protein>
<gene>
    <name evidence="1" type="ORF">BO88DRAFT_406437</name>
</gene>
<reference evidence="1" key="1">
    <citation type="submission" date="2016-12" db="EMBL/GenBank/DDBJ databases">
        <title>The genomes of Aspergillus section Nigri reveals drivers in fungal speciation.</title>
        <authorList>
            <consortium name="DOE Joint Genome Institute"/>
            <person name="Vesth T.C."/>
            <person name="Nybo J."/>
            <person name="Theobald S."/>
            <person name="Brandl J."/>
            <person name="Frisvad J.C."/>
            <person name="Nielsen K.F."/>
            <person name="Lyhne E.K."/>
            <person name="Kogle M.E."/>
            <person name="Kuo A."/>
            <person name="Riley R."/>
            <person name="Clum A."/>
            <person name="Nolan M."/>
            <person name="Lipzen A."/>
            <person name="Salamov A."/>
            <person name="Henrissat B."/>
            <person name="Wiebenga A."/>
            <person name="De Vries R.P."/>
            <person name="Grigoriev I.V."/>
            <person name="Mortensen U.H."/>
            <person name="Andersen M.R."/>
            <person name="Baker S.E."/>
        </authorList>
    </citation>
    <scope>NUCLEOTIDE SEQUENCE [LARGE SCALE GENOMIC DNA]</scope>
    <source>
        <strain evidence="1">CBS 113365</strain>
    </source>
</reference>
<sequence>MSNYHLLEATNVDSLEKTADGLIYQAGLSSAVWEIGSQAICKVIGRFPLRLD</sequence>
<dbReference type="AlphaFoldDB" id="A0A319CEH1"/>
<dbReference type="GeneID" id="37211738"/>
<proteinExistence type="predicted"/>
<dbReference type="EMBL" id="KZ821632">
    <property type="protein sequence ID" value="PYH66762.1"/>
    <property type="molecule type" value="Genomic_DNA"/>
</dbReference>
<evidence type="ECO:0000313" key="1">
    <source>
        <dbReference type="EMBL" id="PYH66762.1"/>
    </source>
</evidence>